<dbReference type="Proteomes" id="UP000001941">
    <property type="component" value="Chromosome"/>
</dbReference>
<dbReference type="KEGG" id="mhu:Mhun_1507"/>
<feature type="domain" description="Methyltransferase" evidence="1">
    <location>
        <begin position="35"/>
        <end position="161"/>
    </location>
</feature>
<evidence type="ECO:0000313" key="3">
    <source>
        <dbReference type="Proteomes" id="UP000001941"/>
    </source>
</evidence>
<sequence>MAHSVCPAERAWMLDNPLRSLLIRPNRLLRSHVRPGMTVLDVGCGPGFFTGVMAGLVGPEGTVIAADLQPEMLDLTKEKMIRKGLIDRVILHKTASETLHLNESGFVDFAIGFHMVHEVPSPRTLFAEVFDCLKPGGIFLVSEPKGHVKTEEFSQEMMEAQAAGFLIMREQHSLFEHQVLLKKP</sequence>
<proteinExistence type="predicted"/>
<dbReference type="EMBL" id="CP000254">
    <property type="protein sequence ID" value="ABD41241.1"/>
    <property type="molecule type" value="Genomic_DNA"/>
</dbReference>
<dbReference type="Gene3D" id="3.40.50.150">
    <property type="entry name" value="Vaccinia Virus protein VP39"/>
    <property type="match status" value="1"/>
</dbReference>
<accession>Q2FNR6</accession>
<dbReference type="PANTHER" id="PTHR43591">
    <property type="entry name" value="METHYLTRANSFERASE"/>
    <property type="match status" value="1"/>
</dbReference>
<dbReference type="EnsemblBacteria" id="ABD41241">
    <property type="protein sequence ID" value="ABD41241"/>
    <property type="gene ID" value="Mhun_1507"/>
</dbReference>
<evidence type="ECO:0000313" key="2">
    <source>
        <dbReference type="EMBL" id="ABD41241.1"/>
    </source>
</evidence>
<dbReference type="InterPro" id="IPR029063">
    <property type="entry name" value="SAM-dependent_MTases_sf"/>
</dbReference>
<dbReference type="AlphaFoldDB" id="Q2FNR6"/>
<dbReference type="GeneID" id="3922445"/>
<dbReference type="eggNOG" id="arCOG02703">
    <property type="taxonomic scope" value="Archaea"/>
</dbReference>
<keyword evidence="3" id="KW-1185">Reference proteome</keyword>
<protein>
    <recommendedName>
        <fullName evidence="1">Methyltransferase domain-containing protein</fullName>
    </recommendedName>
</protein>
<dbReference type="SUPFAM" id="SSF53335">
    <property type="entry name" value="S-adenosyl-L-methionine-dependent methyltransferases"/>
    <property type="match status" value="1"/>
</dbReference>
<dbReference type="InParanoid" id="Q2FNR6"/>
<dbReference type="HOGENOM" id="CLU_037990_16_2_2"/>
<name>Q2FNR6_METHJ</name>
<dbReference type="RefSeq" id="WP_011448510.1">
    <property type="nucleotide sequence ID" value="NC_007796.1"/>
</dbReference>
<dbReference type="Pfam" id="PF13847">
    <property type="entry name" value="Methyltransf_31"/>
    <property type="match status" value="1"/>
</dbReference>
<reference evidence="3" key="1">
    <citation type="journal article" date="2016" name="Stand. Genomic Sci.">
        <title>Complete genome sequence of Methanospirillum hungatei type strain JF1.</title>
        <authorList>
            <person name="Gunsalus R.P."/>
            <person name="Cook L.E."/>
            <person name="Crable B."/>
            <person name="Rohlin L."/>
            <person name="McDonald E."/>
            <person name="Mouttaki H."/>
            <person name="Sieber J.R."/>
            <person name="Poweleit N."/>
            <person name="Zhou H."/>
            <person name="Lapidus A.L."/>
            <person name="Daligault H.E."/>
            <person name="Land M."/>
            <person name="Gilna P."/>
            <person name="Ivanova N."/>
            <person name="Kyrpides N."/>
            <person name="Culley D.E."/>
            <person name="McInerney M.J."/>
        </authorList>
    </citation>
    <scope>NUCLEOTIDE SEQUENCE [LARGE SCALE GENOMIC DNA]</scope>
    <source>
        <strain evidence="3">ATCC 27890 / DSM 864 / NBRC 100397 / JF-1</strain>
    </source>
</reference>
<dbReference type="InterPro" id="IPR025714">
    <property type="entry name" value="Methyltranfer_dom"/>
</dbReference>
<dbReference type="CDD" id="cd02440">
    <property type="entry name" value="AdoMet_MTases"/>
    <property type="match status" value="1"/>
</dbReference>
<dbReference type="STRING" id="323259.Mhun_1507"/>
<organism evidence="2 3">
    <name type="scientific">Methanospirillum hungatei JF-1 (strain ATCC 27890 / DSM 864 / NBRC 100397 / JF-1)</name>
    <dbReference type="NCBI Taxonomy" id="323259"/>
    <lineage>
        <taxon>Archaea</taxon>
        <taxon>Methanobacteriati</taxon>
        <taxon>Methanobacteriota</taxon>
        <taxon>Stenosarchaea group</taxon>
        <taxon>Methanomicrobia</taxon>
        <taxon>Methanomicrobiales</taxon>
        <taxon>Methanospirillaceae</taxon>
        <taxon>Methanospirillum</taxon>
    </lineage>
</organism>
<gene>
    <name evidence="2" type="ordered locus">Mhun_1507</name>
</gene>
<dbReference type="OrthoDB" id="1018at2157"/>
<evidence type="ECO:0000259" key="1">
    <source>
        <dbReference type="Pfam" id="PF13847"/>
    </source>
</evidence>